<dbReference type="AlphaFoldDB" id="A0A7I8BWZ7"/>
<reference evidence="2 3" key="1">
    <citation type="journal article" date="2020" name="Genes (Basel)">
        <title>Genomic Comparison of Insect Gut Symbionts from Divergent Burkholderia Subclades.</title>
        <authorList>
            <person name="Takeshita K."/>
            <person name="Kikuchi Y."/>
        </authorList>
    </citation>
    <scope>NUCLEOTIDE SEQUENCE [LARGE SCALE GENOMIC DNA]</scope>
    <source>
        <strain evidence="2 3">PGU16</strain>
        <plasmid evidence="2 3">PPGU16_p1</plasmid>
    </source>
</reference>
<sequence length="89" mass="9424">MLEHTSGAVGEATGGFGADNLPEHISSDDDLEQIFIFKHTDTGEPVRGMAYKLISNGSSLGDVAQLTGGSTEALSLTDYPNLQLVAWRT</sequence>
<keyword evidence="3" id="KW-1185">Reference proteome</keyword>
<proteinExistence type="predicted"/>
<gene>
    <name evidence="2" type="ORF">PPGU16_59660</name>
</gene>
<evidence type="ECO:0000313" key="2">
    <source>
        <dbReference type="EMBL" id="BCF92899.1"/>
    </source>
</evidence>
<dbReference type="EMBL" id="AP023176">
    <property type="protein sequence ID" value="BCF92899.1"/>
    <property type="molecule type" value="Genomic_DNA"/>
</dbReference>
<dbReference type="Proteomes" id="UP000510888">
    <property type="component" value="Plasmid PPGU16_p1"/>
</dbReference>
<geneLocation type="plasmid" evidence="2 3">
    <name>PPGU16_p1</name>
</geneLocation>
<accession>A0A7I8BWZ7</accession>
<feature type="region of interest" description="Disordered" evidence="1">
    <location>
        <begin position="1"/>
        <end position="25"/>
    </location>
</feature>
<name>A0A7I8BWZ7_9BURK</name>
<protein>
    <submittedName>
        <fullName evidence="2">Uncharacterized protein</fullName>
    </submittedName>
</protein>
<evidence type="ECO:0000256" key="1">
    <source>
        <dbReference type="SAM" id="MobiDB-lite"/>
    </source>
</evidence>
<organism evidence="2 3">
    <name type="scientific">Paraburkholderia largidicola</name>
    <dbReference type="NCBI Taxonomy" id="3014751"/>
    <lineage>
        <taxon>Bacteria</taxon>
        <taxon>Pseudomonadati</taxon>
        <taxon>Pseudomonadota</taxon>
        <taxon>Betaproteobacteria</taxon>
        <taxon>Burkholderiales</taxon>
        <taxon>Burkholderiaceae</taxon>
        <taxon>Paraburkholderia</taxon>
    </lineage>
</organism>
<keyword evidence="2" id="KW-0614">Plasmid</keyword>
<evidence type="ECO:0000313" key="3">
    <source>
        <dbReference type="Proteomes" id="UP000510888"/>
    </source>
</evidence>
<dbReference type="KEGG" id="plad:PPGU16_59660"/>